<comment type="caution">
    <text evidence="1">The sequence shown here is derived from an EMBL/GenBank/DDBJ whole genome shotgun (WGS) entry which is preliminary data.</text>
</comment>
<accession>A0A8S3YSG2</accession>
<dbReference type="EMBL" id="CAJHNH020000805">
    <property type="protein sequence ID" value="CAG5119969.1"/>
    <property type="molecule type" value="Genomic_DNA"/>
</dbReference>
<sequence>VLTHKHCLIGRHQQQMCVFSSRSRCSSVKEASSEVSRVTTQCNNVNALSDNVFTWNYAKTTRKHWWYNLREDMDCGDIFPVFLLYNEGELTGFGWAITTYINSDRYEHPPSSSSKFFMQNPPKCLESDGEMTTMHIYLNSSPWFNTC</sequence>
<organism evidence="1 2">
    <name type="scientific">Candidula unifasciata</name>
    <dbReference type="NCBI Taxonomy" id="100452"/>
    <lineage>
        <taxon>Eukaryota</taxon>
        <taxon>Metazoa</taxon>
        <taxon>Spiralia</taxon>
        <taxon>Lophotrochozoa</taxon>
        <taxon>Mollusca</taxon>
        <taxon>Gastropoda</taxon>
        <taxon>Heterobranchia</taxon>
        <taxon>Euthyneura</taxon>
        <taxon>Panpulmonata</taxon>
        <taxon>Eupulmonata</taxon>
        <taxon>Stylommatophora</taxon>
        <taxon>Helicina</taxon>
        <taxon>Helicoidea</taxon>
        <taxon>Geomitridae</taxon>
        <taxon>Candidula</taxon>
    </lineage>
</organism>
<gene>
    <name evidence="1" type="ORF">CUNI_LOCUS5527</name>
</gene>
<evidence type="ECO:0000313" key="1">
    <source>
        <dbReference type="EMBL" id="CAG5119969.1"/>
    </source>
</evidence>
<feature type="non-terminal residue" evidence="1">
    <location>
        <position position="147"/>
    </location>
</feature>
<dbReference type="OrthoDB" id="6042561at2759"/>
<keyword evidence="2" id="KW-1185">Reference proteome</keyword>
<evidence type="ECO:0000313" key="2">
    <source>
        <dbReference type="Proteomes" id="UP000678393"/>
    </source>
</evidence>
<name>A0A8S3YSG2_9EUPU</name>
<dbReference type="AlphaFoldDB" id="A0A8S3YSG2"/>
<protein>
    <submittedName>
        <fullName evidence="1">Uncharacterized protein</fullName>
    </submittedName>
</protein>
<dbReference type="Proteomes" id="UP000678393">
    <property type="component" value="Unassembled WGS sequence"/>
</dbReference>
<reference evidence="1" key="1">
    <citation type="submission" date="2021-04" db="EMBL/GenBank/DDBJ databases">
        <authorList>
            <consortium name="Molecular Ecology Group"/>
        </authorList>
    </citation>
    <scope>NUCLEOTIDE SEQUENCE</scope>
</reference>
<proteinExistence type="predicted"/>